<dbReference type="SUPFAM" id="SSF140453">
    <property type="entry name" value="EsxAB dimer-like"/>
    <property type="match status" value="1"/>
</dbReference>
<evidence type="ECO:0000313" key="1">
    <source>
        <dbReference type="EMBL" id="PWR06175.1"/>
    </source>
</evidence>
<gene>
    <name evidence="1" type="ORF">DKT69_37465</name>
</gene>
<proteinExistence type="predicted"/>
<dbReference type="EMBL" id="QGKS01000535">
    <property type="protein sequence ID" value="PWR06175.1"/>
    <property type="molecule type" value="Genomic_DNA"/>
</dbReference>
<name>A0A317D0S3_9ACTN</name>
<accession>A0A317D0S3</accession>
<dbReference type="InterPro" id="IPR036689">
    <property type="entry name" value="ESAT-6-like_sf"/>
</dbReference>
<sequence length="85" mass="9030">MGRRVAALDTRVAGLRPAWSGAAGDAARERLTGLRTELTDVLPALIEVDQVLAELAARLRGAKARLATAVALAEQGRLLVDRSDR</sequence>
<protein>
    <submittedName>
        <fullName evidence="1">Uncharacterized protein</fullName>
    </submittedName>
</protein>
<organism evidence="1 2">
    <name type="scientific">Micromonospora sicca</name>
    <dbReference type="NCBI Taxonomy" id="2202420"/>
    <lineage>
        <taxon>Bacteria</taxon>
        <taxon>Bacillati</taxon>
        <taxon>Actinomycetota</taxon>
        <taxon>Actinomycetes</taxon>
        <taxon>Micromonosporales</taxon>
        <taxon>Micromonosporaceae</taxon>
        <taxon>Micromonospora</taxon>
    </lineage>
</organism>
<reference evidence="1 2" key="1">
    <citation type="submission" date="2018-05" db="EMBL/GenBank/DDBJ databases">
        <title>Micromonosporas from Atacama Desert.</title>
        <authorList>
            <person name="Carro L."/>
            <person name="Golinska P."/>
            <person name="Klenk H.-P."/>
            <person name="Goodfellow M."/>
        </authorList>
    </citation>
    <scope>NUCLEOTIDE SEQUENCE [LARGE SCALE GENOMIC DNA]</scope>
    <source>
        <strain evidence="1 2">4G51</strain>
    </source>
</reference>
<dbReference type="AlphaFoldDB" id="A0A317D0S3"/>
<dbReference type="Proteomes" id="UP000246050">
    <property type="component" value="Unassembled WGS sequence"/>
</dbReference>
<comment type="caution">
    <text evidence="1">The sequence shown here is derived from an EMBL/GenBank/DDBJ whole genome shotgun (WGS) entry which is preliminary data.</text>
</comment>
<feature type="non-terminal residue" evidence="1">
    <location>
        <position position="85"/>
    </location>
</feature>
<dbReference type="Gene3D" id="1.10.287.1060">
    <property type="entry name" value="ESAT-6-like"/>
    <property type="match status" value="1"/>
</dbReference>
<evidence type="ECO:0000313" key="2">
    <source>
        <dbReference type="Proteomes" id="UP000246050"/>
    </source>
</evidence>